<feature type="transmembrane region" description="Helical" evidence="2">
    <location>
        <begin position="120"/>
        <end position="146"/>
    </location>
</feature>
<feature type="transmembrane region" description="Helical" evidence="2">
    <location>
        <begin position="74"/>
        <end position="100"/>
    </location>
</feature>
<gene>
    <name evidence="4" type="ORF">CTI12_AA309960</name>
</gene>
<keyword evidence="2" id="KW-0812">Transmembrane</keyword>
<feature type="chain" id="PRO_5015464177" evidence="3">
    <location>
        <begin position="25"/>
        <end position="469"/>
    </location>
</feature>
<dbReference type="Gene3D" id="3.60.10.10">
    <property type="entry name" value="Endonuclease/exonuclease/phosphatase"/>
    <property type="match status" value="1"/>
</dbReference>
<keyword evidence="4" id="KW-0695">RNA-directed DNA polymerase</keyword>
<keyword evidence="5" id="KW-1185">Reference proteome</keyword>
<keyword evidence="4" id="KW-0548">Nucleotidyltransferase</keyword>
<dbReference type="GO" id="GO:0003964">
    <property type="term" value="F:RNA-directed DNA polymerase activity"/>
    <property type="evidence" value="ECO:0007669"/>
    <property type="project" value="UniProtKB-KW"/>
</dbReference>
<reference evidence="4 5" key="1">
    <citation type="journal article" date="2018" name="Mol. Plant">
        <title>The genome of Artemisia annua provides insight into the evolution of Asteraceae family and artemisinin biosynthesis.</title>
        <authorList>
            <person name="Shen Q."/>
            <person name="Zhang L."/>
            <person name="Liao Z."/>
            <person name="Wang S."/>
            <person name="Yan T."/>
            <person name="Shi P."/>
            <person name="Liu M."/>
            <person name="Fu X."/>
            <person name="Pan Q."/>
            <person name="Wang Y."/>
            <person name="Lv Z."/>
            <person name="Lu X."/>
            <person name="Zhang F."/>
            <person name="Jiang W."/>
            <person name="Ma Y."/>
            <person name="Chen M."/>
            <person name="Hao X."/>
            <person name="Li L."/>
            <person name="Tang Y."/>
            <person name="Lv G."/>
            <person name="Zhou Y."/>
            <person name="Sun X."/>
            <person name="Brodelius P.E."/>
            <person name="Rose J.K.C."/>
            <person name="Tang K."/>
        </authorList>
    </citation>
    <scope>NUCLEOTIDE SEQUENCE [LARGE SCALE GENOMIC DNA]</scope>
    <source>
        <strain evidence="5">cv. Huhao1</strain>
        <tissue evidence="4">Leaf</tissue>
    </source>
</reference>
<comment type="caution">
    <text evidence="4">The sequence shown here is derived from an EMBL/GenBank/DDBJ whole genome shotgun (WGS) entry which is preliminary data.</text>
</comment>
<sequence>MLSMNPMLTCVLMVLMELRDFLVTVGLQKFPLDLWQRVGGLWDCNQVFDRGDCGLSKLLCTTEARIASCAGHQFVVLGGGWLCTTGTDSFFCAGNLYWLIRSQMSLMYNETVLVMVSRGLVMFYSGHWAVCFLFSSYQSLVVYFFFVSRQVRLELGSDDVIDEIAKKLMSGSRSDSVKTVNELGKGEGSSGCEECYNNARQVEVNEGKTSDLAAKLKSIDGTIVGRDGRVLKPVRGVRFADQVDDQPMDQSVVNSKGNVEASGNVTSTMNKPSLVSSDARQDNVNVQVESSIQEPNVTHVSSAYQQANANGPKQTSQAAYGSVNKDSNGWNWTSNGSVCRNASRIILGWNVDLVDLNVVAMTDQVVHTFIRFKADKKELFCSFVYAHNRYTHRRPLWDNLGLHNQLVRTRPWCVLGDFNSALNLEDKIEATNRFISRITKLQQKRKIPVQPKSSRSKPINIAEIPLLYQ</sequence>
<feature type="signal peptide" evidence="3">
    <location>
        <begin position="1"/>
        <end position="24"/>
    </location>
</feature>
<proteinExistence type="predicted"/>
<evidence type="ECO:0000256" key="1">
    <source>
        <dbReference type="SAM" id="MobiDB-lite"/>
    </source>
</evidence>
<keyword evidence="3" id="KW-0732">Signal</keyword>
<evidence type="ECO:0000313" key="4">
    <source>
        <dbReference type="EMBL" id="PWA68609.1"/>
    </source>
</evidence>
<protein>
    <submittedName>
        <fullName evidence="4">RNA-directed DNA polymerase, eukaryota, Reverse transcriptase zinc-binding domain protein</fullName>
    </submittedName>
</protein>
<accession>A0A2U1N546</accession>
<dbReference type="SUPFAM" id="SSF56219">
    <property type="entry name" value="DNase I-like"/>
    <property type="match status" value="1"/>
</dbReference>
<name>A0A2U1N546_ARTAN</name>
<feature type="region of interest" description="Disordered" evidence="1">
    <location>
        <begin position="248"/>
        <end position="279"/>
    </location>
</feature>
<organism evidence="4 5">
    <name type="scientific">Artemisia annua</name>
    <name type="common">Sweet wormwood</name>
    <dbReference type="NCBI Taxonomy" id="35608"/>
    <lineage>
        <taxon>Eukaryota</taxon>
        <taxon>Viridiplantae</taxon>
        <taxon>Streptophyta</taxon>
        <taxon>Embryophyta</taxon>
        <taxon>Tracheophyta</taxon>
        <taxon>Spermatophyta</taxon>
        <taxon>Magnoliopsida</taxon>
        <taxon>eudicotyledons</taxon>
        <taxon>Gunneridae</taxon>
        <taxon>Pentapetalae</taxon>
        <taxon>asterids</taxon>
        <taxon>campanulids</taxon>
        <taxon>Asterales</taxon>
        <taxon>Asteraceae</taxon>
        <taxon>Asteroideae</taxon>
        <taxon>Anthemideae</taxon>
        <taxon>Artemisiinae</taxon>
        <taxon>Artemisia</taxon>
    </lineage>
</organism>
<dbReference type="OrthoDB" id="1932741at2759"/>
<keyword evidence="2" id="KW-1133">Transmembrane helix</keyword>
<evidence type="ECO:0000256" key="2">
    <source>
        <dbReference type="SAM" id="Phobius"/>
    </source>
</evidence>
<dbReference type="Proteomes" id="UP000245207">
    <property type="component" value="Unassembled WGS sequence"/>
</dbReference>
<dbReference type="InterPro" id="IPR036691">
    <property type="entry name" value="Endo/exonu/phosph_ase_sf"/>
</dbReference>
<keyword evidence="2" id="KW-0472">Membrane</keyword>
<dbReference type="AlphaFoldDB" id="A0A2U1N546"/>
<keyword evidence="4" id="KW-0808">Transferase</keyword>
<evidence type="ECO:0000256" key="3">
    <source>
        <dbReference type="SAM" id="SignalP"/>
    </source>
</evidence>
<evidence type="ECO:0000313" key="5">
    <source>
        <dbReference type="Proteomes" id="UP000245207"/>
    </source>
</evidence>
<dbReference type="EMBL" id="PKPP01003599">
    <property type="protein sequence ID" value="PWA68609.1"/>
    <property type="molecule type" value="Genomic_DNA"/>
</dbReference>